<dbReference type="InterPro" id="IPR042099">
    <property type="entry name" value="ANL_N_sf"/>
</dbReference>
<dbReference type="InterPro" id="IPR045851">
    <property type="entry name" value="AMP-bd_C_sf"/>
</dbReference>
<sequence>MLWKGRDKVETVWRSTIGDLLRRSARRFPDKHALLFEERSWTYRELDEATDRLAGRLSALGLQKGDRVAAYGRNSDAYVLLWLAAGKAGLIHVPVNYALQGEELMYILQQSGSRAVFCDPGLKDGVESLGDRIGIDWIGTLHGSESLDILQWAQEETKAEWTGVELEDTDLVQLLYTSGTTSAPKGAMMTYRALLHEYISCINALDFQPTDTPLHAFPLYHSAQMHVFLMPYLMLGASNRILETPQPEQVLRILNDEGIDSFFAPPTFWISLLNQPGFHLPHLKKGYYGASIMPVQVLKKLQERCPNLGLYNCFGQSEIAPLATVLPPEEHKTRPDSAGRPVLFVEMRVVDEMMEDVSPGEVGEIVYRSPQLCQGYWEKPEETAAAFTGGWFHSGDLARVDEEGYITIVDRKKDVINTGGVLVASREVEEVLYTHPGVKEVAVIAVPDPRWVEAVTAVVVRKEGAVVNAEELITHCRQHLAPFKVPKAVRFVDDLPRNASGKILKRVLRDTFTKKEKEKNKYFSANNEGYLW</sequence>
<comment type="caution">
    <text evidence="5">The sequence shown here is derived from an EMBL/GenBank/DDBJ whole genome shotgun (WGS) entry which is preliminary data.</text>
</comment>
<dbReference type="InterPro" id="IPR020845">
    <property type="entry name" value="AMP-binding_CS"/>
</dbReference>
<dbReference type="PANTHER" id="PTHR43767">
    <property type="entry name" value="LONG-CHAIN-FATTY-ACID--COA LIGASE"/>
    <property type="match status" value="1"/>
</dbReference>
<accession>A0A8J2VF18</accession>
<dbReference type="InterPro" id="IPR050237">
    <property type="entry name" value="ATP-dep_AMP-bd_enzyme"/>
</dbReference>
<gene>
    <name evidence="5" type="ORF">GCM10011571_16040</name>
</gene>
<evidence type="ECO:0000256" key="1">
    <source>
        <dbReference type="ARBA" id="ARBA00006432"/>
    </source>
</evidence>
<dbReference type="Proteomes" id="UP000625210">
    <property type="component" value="Unassembled WGS sequence"/>
</dbReference>
<protein>
    <submittedName>
        <fullName evidence="5">Acyl-CoA synthetase</fullName>
    </submittedName>
</protein>
<evidence type="ECO:0000259" key="4">
    <source>
        <dbReference type="Pfam" id="PF13193"/>
    </source>
</evidence>
<dbReference type="NCBIfam" id="NF004837">
    <property type="entry name" value="PRK06187.1"/>
    <property type="match status" value="1"/>
</dbReference>
<evidence type="ECO:0000313" key="5">
    <source>
        <dbReference type="EMBL" id="GGE15266.1"/>
    </source>
</evidence>
<dbReference type="Pfam" id="PF13193">
    <property type="entry name" value="AMP-binding_C"/>
    <property type="match status" value="1"/>
</dbReference>
<comment type="similarity">
    <text evidence="1">Belongs to the ATP-dependent AMP-binding enzyme family.</text>
</comment>
<dbReference type="AlphaFoldDB" id="A0A8J2VF18"/>
<dbReference type="SUPFAM" id="SSF56801">
    <property type="entry name" value="Acetyl-CoA synthetase-like"/>
    <property type="match status" value="1"/>
</dbReference>
<dbReference type="EMBL" id="BMHQ01000005">
    <property type="protein sequence ID" value="GGE15266.1"/>
    <property type="molecule type" value="Genomic_DNA"/>
</dbReference>
<dbReference type="Pfam" id="PF00501">
    <property type="entry name" value="AMP-binding"/>
    <property type="match status" value="1"/>
</dbReference>
<dbReference type="Gene3D" id="3.40.50.12780">
    <property type="entry name" value="N-terminal domain of ligase-like"/>
    <property type="match status" value="1"/>
</dbReference>
<dbReference type="InterPro" id="IPR000873">
    <property type="entry name" value="AMP-dep_synth/lig_dom"/>
</dbReference>
<dbReference type="InterPro" id="IPR025110">
    <property type="entry name" value="AMP-bd_C"/>
</dbReference>
<reference evidence="5" key="1">
    <citation type="journal article" date="2014" name="Int. J. Syst. Evol. Microbiol.">
        <title>Complete genome sequence of Corynebacterium casei LMG S-19264T (=DSM 44701T), isolated from a smear-ripened cheese.</title>
        <authorList>
            <consortium name="US DOE Joint Genome Institute (JGI-PGF)"/>
            <person name="Walter F."/>
            <person name="Albersmeier A."/>
            <person name="Kalinowski J."/>
            <person name="Ruckert C."/>
        </authorList>
    </citation>
    <scope>NUCLEOTIDE SEQUENCE</scope>
    <source>
        <strain evidence="5">CGMCC 1.15179</strain>
    </source>
</reference>
<dbReference type="PROSITE" id="PS00455">
    <property type="entry name" value="AMP_BINDING"/>
    <property type="match status" value="1"/>
</dbReference>
<name>A0A8J2VF18_9BACL</name>
<keyword evidence="2" id="KW-0436">Ligase</keyword>
<feature type="domain" description="AMP-binding enzyme C-terminal" evidence="4">
    <location>
        <begin position="427"/>
        <end position="502"/>
    </location>
</feature>
<organism evidence="5 6">
    <name type="scientific">Marinithermofilum abyssi</name>
    <dbReference type="NCBI Taxonomy" id="1571185"/>
    <lineage>
        <taxon>Bacteria</taxon>
        <taxon>Bacillati</taxon>
        <taxon>Bacillota</taxon>
        <taxon>Bacilli</taxon>
        <taxon>Bacillales</taxon>
        <taxon>Thermoactinomycetaceae</taxon>
        <taxon>Marinithermofilum</taxon>
    </lineage>
</organism>
<evidence type="ECO:0000256" key="2">
    <source>
        <dbReference type="ARBA" id="ARBA00022598"/>
    </source>
</evidence>
<keyword evidence="6" id="KW-1185">Reference proteome</keyword>
<dbReference type="NCBIfam" id="NF006182">
    <property type="entry name" value="PRK08316.1"/>
    <property type="match status" value="1"/>
</dbReference>
<evidence type="ECO:0000313" key="6">
    <source>
        <dbReference type="Proteomes" id="UP000625210"/>
    </source>
</evidence>
<dbReference type="Gene3D" id="3.30.300.30">
    <property type="match status" value="1"/>
</dbReference>
<dbReference type="GO" id="GO:0016878">
    <property type="term" value="F:acid-thiol ligase activity"/>
    <property type="evidence" value="ECO:0007669"/>
    <property type="project" value="UniProtKB-ARBA"/>
</dbReference>
<dbReference type="RefSeq" id="WP_229751887.1">
    <property type="nucleotide sequence ID" value="NZ_BMHQ01000005.1"/>
</dbReference>
<proteinExistence type="inferred from homology"/>
<reference evidence="5" key="2">
    <citation type="submission" date="2020-09" db="EMBL/GenBank/DDBJ databases">
        <authorList>
            <person name="Sun Q."/>
            <person name="Zhou Y."/>
        </authorList>
    </citation>
    <scope>NUCLEOTIDE SEQUENCE</scope>
    <source>
        <strain evidence="5">CGMCC 1.15179</strain>
    </source>
</reference>
<dbReference type="PANTHER" id="PTHR43767:SF1">
    <property type="entry name" value="NONRIBOSOMAL PEPTIDE SYNTHASE PES1 (EUROFUNG)-RELATED"/>
    <property type="match status" value="1"/>
</dbReference>
<dbReference type="CDD" id="cd17631">
    <property type="entry name" value="FACL_FadD13-like"/>
    <property type="match status" value="1"/>
</dbReference>
<evidence type="ECO:0000259" key="3">
    <source>
        <dbReference type="Pfam" id="PF00501"/>
    </source>
</evidence>
<feature type="domain" description="AMP-dependent synthetase/ligase" evidence="3">
    <location>
        <begin position="21"/>
        <end position="377"/>
    </location>
</feature>
<dbReference type="FunFam" id="3.30.300.30:FF:000008">
    <property type="entry name" value="2,3-dihydroxybenzoate-AMP ligase"/>
    <property type="match status" value="1"/>
</dbReference>